<name>A0A2P5EGQ6_TREOI</name>
<sequence>MGIGSIRVKMHDGFERLLQDVRYIPELKRNLISLGTLDAKGYTYKAEKGVIKVIKGCMVVMKGTMKNGLYALEGSTVIGAVTSIVSDSEQKTKIWHQRLAH</sequence>
<proteinExistence type="predicted"/>
<protein>
    <recommendedName>
        <fullName evidence="1">Retrovirus-related Pol polyprotein from transposon TNT 1-94-like beta-barrel domain-containing protein</fullName>
    </recommendedName>
</protein>
<organism evidence="2 3">
    <name type="scientific">Trema orientale</name>
    <name type="common">Charcoal tree</name>
    <name type="synonym">Celtis orientalis</name>
    <dbReference type="NCBI Taxonomy" id="63057"/>
    <lineage>
        <taxon>Eukaryota</taxon>
        <taxon>Viridiplantae</taxon>
        <taxon>Streptophyta</taxon>
        <taxon>Embryophyta</taxon>
        <taxon>Tracheophyta</taxon>
        <taxon>Spermatophyta</taxon>
        <taxon>Magnoliopsida</taxon>
        <taxon>eudicotyledons</taxon>
        <taxon>Gunneridae</taxon>
        <taxon>Pentapetalae</taxon>
        <taxon>rosids</taxon>
        <taxon>fabids</taxon>
        <taxon>Rosales</taxon>
        <taxon>Cannabaceae</taxon>
        <taxon>Trema</taxon>
    </lineage>
</organism>
<dbReference type="OrthoDB" id="1194585at2759"/>
<feature type="domain" description="Retrovirus-related Pol polyprotein from transposon TNT 1-94-like beta-barrel" evidence="1">
    <location>
        <begin position="1"/>
        <end position="42"/>
    </location>
</feature>
<comment type="caution">
    <text evidence="2">The sequence shown here is derived from an EMBL/GenBank/DDBJ whole genome shotgun (WGS) entry which is preliminary data.</text>
</comment>
<dbReference type="InterPro" id="IPR054722">
    <property type="entry name" value="PolX-like_BBD"/>
</dbReference>
<dbReference type="AlphaFoldDB" id="A0A2P5EGQ6"/>
<dbReference type="Pfam" id="PF22936">
    <property type="entry name" value="Pol_BBD"/>
    <property type="match status" value="1"/>
</dbReference>
<accession>A0A2P5EGQ6</accession>
<dbReference type="Proteomes" id="UP000237000">
    <property type="component" value="Unassembled WGS sequence"/>
</dbReference>
<feature type="non-terminal residue" evidence="2">
    <location>
        <position position="101"/>
    </location>
</feature>
<evidence type="ECO:0000313" key="3">
    <source>
        <dbReference type="Proteomes" id="UP000237000"/>
    </source>
</evidence>
<dbReference type="EMBL" id="JXTC01000157">
    <property type="protein sequence ID" value="PON84723.1"/>
    <property type="molecule type" value="Genomic_DNA"/>
</dbReference>
<dbReference type="InParanoid" id="A0A2P5EGQ6"/>
<keyword evidence="3" id="KW-1185">Reference proteome</keyword>
<gene>
    <name evidence="2" type="ORF">TorRG33x02_194270</name>
</gene>
<dbReference type="STRING" id="63057.A0A2P5EGQ6"/>
<evidence type="ECO:0000313" key="2">
    <source>
        <dbReference type="EMBL" id="PON84723.1"/>
    </source>
</evidence>
<reference evidence="3" key="1">
    <citation type="submission" date="2016-06" db="EMBL/GenBank/DDBJ databases">
        <title>Parallel loss of symbiosis genes in relatives of nitrogen-fixing non-legume Parasponia.</title>
        <authorList>
            <person name="Van Velzen R."/>
            <person name="Holmer R."/>
            <person name="Bu F."/>
            <person name="Rutten L."/>
            <person name="Van Zeijl A."/>
            <person name="Liu W."/>
            <person name="Santuari L."/>
            <person name="Cao Q."/>
            <person name="Sharma T."/>
            <person name="Shen D."/>
            <person name="Roswanjaya Y."/>
            <person name="Wardhani T."/>
            <person name="Kalhor M.S."/>
            <person name="Jansen J."/>
            <person name="Van den Hoogen J."/>
            <person name="Gungor B."/>
            <person name="Hartog M."/>
            <person name="Hontelez J."/>
            <person name="Verver J."/>
            <person name="Yang W.-C."/>
            <person name="Schijlen E."/>
            <person name="Repin R."/>
            <person name="Schilthuizen M."/>
            <person name="Schranz E."/>
            <person name="Heidstra R."/>
            <person name="Miyata K."/>
            <person name="Fedorova E."/>
            <person name="Kohlen W."/>
            <person name="Bisseling T."/>
            <person name="Smit S."/>
            <person name="Geurts R."/>
        </authorList>
    </citation>
    <scope>NUCLEOTIDE SEQUENCE [LARGE SCALE GENOMIC DNA]</scope>
    <source>
        <strain evidence="3">cv. RG33-2</strain>
    </source>
</reference>
<evidence type="ECO:0000259" key="1">
    <source>
        <dbReference type="Pfam" id="PF22936"/>
    </source>
</evidence>